<organism evidence="3 4">
    <name type="scientific">Candidatus Thiodiazotropha endoloripes</name>
    <dbReference type="NCBI Taxonomy" id="1818881"/>
    <lineage>
        <taxon>Bacteria</taxon>
        <taxon>Pseudomonadati</taxon>
        <taxon>Pseudomonadota</taxon>
        <taxon>Gammaproteobacteria</taxon>
        <taxon>Chromatiales</taxon>
        <taxon>Sedimenticolaceae</taxon>
        <taxon>Candidatus Thiodiazotropha</taxon>
    </lineage>
</organism>
<dbReference type="InterPro" id="IPR050553">
    <property type="entry name" value="Thioredoxin_ResA/DsbE_sf"/>
</dbReference>
<evidence type="ECO:0000313" key="3">
    <source>
        <dbReference type="EMBL" id="ODB97150.1"/>
    </source>
</evidence>
<dbReference type="Pfam" id="PF00578">
    <property type="entry name" value="AhpC-TSA"/>
    <property type="match status" value="1"/>
</dbReference>
<dbReference type="Proteomes" id="UP000094849">
    <property type="component" value="Unassembled WGS sequence"/>
</dbReference>
<dbReference type="AlphaFoldDB" id="A0A1E2UQY2"/>
<evidence type="ECO:0000256" key="1">
    <source>
        <dbReference type="SAM" id="Phobius"/>
    </source>
</evidence>
<dbReference type="RefSeq" id="WP_069014140.1">
    <property type="nucleotide sequence ID" value="NZ_LVJW01000003.1"/>
</dbReference>
<gene>
    <name evidence="3" type="ORF">A3196_10485</name>
</gene>
<dbReference type="STRING" id="1818881.A3196_10485"/>
<comment type="caution">
    <text evidence="3">The sequence shown here is derived from an EMBL/GenBank/DDBJ whole genome shotgun (WGS) entry which is preliminary data.</text>
</comment>
<evidence type="ECO:0000313" key="4">
    <source>
        <dbReference type="Proteomes" id="UP000094849"/>
    </source>
</evidence>
<name>A0A1E2UQY2_9GAMM</name>
<dbReference type="PANTHER" id="PTHR42852">
    <property type="entry name" value="THIOL:DISULFIDE INTERCHANGE PROTEIN DSBE"/>
    <property type="match status" value="1"/>
</dbReference>
<dbReference type="SUPFAM" id="SSF52833">
    <property type="entry name" value="Thioredoxin-like"/>
    <property type="match status" value="1"/>
</dbReference>
<dbReference type="GO" id="GO:0016491">
    <property type="term" value="F:oxidoreductase activity"/>
    <property type="evidence" value="ECO:0007669"/>
    <property type="project" value="InterPro"/>
</dbReference>
<keyword evidence="1" id="KW-0472">Membrane</keyword>
<evidence type="ECO:0000259" key="2">
    <source>
        <dbReference type="PROSITE" id="PS51352"/>
    </source>
</evidence>
<dbReference type="InterPro" id="IPR013766">
    <property type="entry name" value="Thioredoxin_domain"/>
</dbReference>
<keyword evidence="4" id="KW-1185">Reference proteome</keyword>
<dbReference type="PROSITE" id="PS51352">
    <property type="entry name" value="THIOREDOXIN_2"/>
    <property type="match status" value="1"/>
</dbReference>
<dbReference type="PANTHER" id="PTHR42852:SF17">
    <property type="entry name" value="THIOREDOXIN-LIKE PROTEIN HI_1115"/>
    <property type="match status" value="1"/>
</dbReference>
<accession>A0A1E2UQY2</accession>
<dbReference type="CDD" id="cd03011">
    <property type="entry name" value="TlpA_like_ScsD_MtbDsbE"/>
    <property type="match status" value="1"/>
</dbReference>
<proteinExistence type="predicted"/>
<dbReference type="EMBL" id="LVJZ01000003">
    <property type="protein sequence ID" value="ODB97150.1"/>
    <property type="molecule type" value="Genomic_DNA"/>
</dbReference>
<protein>
    <recommendedName>
        <fullName evidence="2">Thioredoxin domain-containing protein</fullName>
    </recommendedName>
</protein>
<feature type="domain" description="Thioredoxin" evidence="2">
    <location>
        <begin position="39"/>
        <end position="175"/>
    </location>
</feature>
<keyword evidence="1" id="KW-0812">Transmembrane</keyword>
<feature type="transmembrane region" description="Helical" evidence="1">
    <location>
        <begin position="15"/>
        <end position="35"/>
    </location>
</feature>
<dbReference type="GO" id="GO:0016209">
    <property type="term" value="F:antioxidant activity"/>
    <property type="evidence" value="ECO:0007669"/>
    <property type="project" value="InterPro"/>
</dbReference>
<dbReference type="Gene3D" id="3.40.30.10">
    <property type="entry name" value="Glutaredoxin"/>
    <property type="match status" value="1"/>
</dbReference>
<sequence length="175" mass="19463">MNQESSAKPPLTRRLLSWGFQLAGLLLVLFLIHLWQTRDLVAGVAPPLSANSLEGLPVDLETLGSEPVVVHFWATWCPVCKLEAPAIDDLAEDHKVVTVAMQSGQAAEVSDYLEANELGFTTINDPQGKLSSTWRVRGLPTSYIIDENRQVRFVSVGYTPELTLRLRLWLLDNIL</sequence>
<reference evidence="3 4" key="1">
    <citation type="submission" date="2016-03" db="EMBL/GenBank/DDBJ databases">
        <title>Chemosynthetic sulphur-oxidizing symbionts of marine invertebrate animals are capable of nitrogen fixation.</title>
        <authorList>
            <person name="Petersen J.M."/>
            <person name="Kemper A."/>
            <person name="Gruber-Vodicka H."/>
            <person name="Cardini U."/>
            <person name="Geest Mvander."/>
            <person name="Kleiner M."/>
            <person name="Bulgheresi S."/>
            <person name="Fussmann M."/>
            <person name="Herbold C."/>
            <person name="Seah B.K.B."/>
            <person name="Antony C.Paul."/>
            <person name="Liu D."/>
            <person name="Belitz A."/>
            <person name="Weber M."/>
        </authorList>
    </citation>
    <scope>NUCLEOTIDE SEQUENCE [LARGE SCALE GENOMIC DNA]</scope>
    <source>
        <strain evidence="3">G_D</strain>
    </source>
</reference>
<keyword evidence="1" id="KW-1133">Transmembrane helix</keyword>
<dbReference type="InterPro" id="IPR000866">
    <property type="entry name" value="AhpC/TSA"/>
</dbReference>
<dbReference type="InterPro" id="IPR036249">
    <property type="entry name" value="Thioredoxin-like_sf"/>
</dbReference>